<evidence type="ECO:0000256" key="8">
    <source>
        <dbReference type="SAM" id="SignalP"/>
    </source>
</evidence>
<keyword evidence="5" id="KW-0812">Transmembrane</keyword>
<dbReference type="Gene3D" id="1.20.1600.10">
    <property type="entry name" value="Outer membrane efflux proteins (OEP)"/>
    <property type="match status" value="1"/>
</dbReference>
<dbReference type="Pfam" id="PF02321">
    <property type="entry name" value="OEP"/>
    <property type="match status" value="2"/>
</dbReference>
<reference evidence="9 10" key="1">
    <citation type="submission" date="2017-05" db="EMBL/GenBank/DDBJ databases">
        <authorList>
            <person name="Varghese N."/>
            <person name="Submissions S."/>
        </authorList>
    </citation>
    <scope>NUCLEOTIDE SEQUENCE [LARGE SCALE GENOMIC DNA]</scope>
    <source>
        <strain evidence="9 10">DSM 15949</strain>
    </source>
</reference>
<keyword evidence="10" id="KW-1185">Reference proteome</keyword>
<keyword evidence="6" id="KW-0472">Membrane</keyword>
<dbReference type="InterPro" id="IPR051906">
    <property type="entry name" value="TolC-like"/>
</dbReference>
<evidence type="ECO:0000256" key="1">
    <source>
        <dbReference type="ARBA" id="ARBA00004442"/>
    </source>
</evidence>
<name>A0ABY1PE55_9HYPH</name>
<keyword evidence="4" id="KW-1134">Transmembrane beta strand</keyword>
<gene>
    <name evidence="9" type="ORF">SAMN06265374_3548</name>
</gene>
<feature type="signal peptide" evidence="8">
    <location>
        <begin position="1"/>
        <end position="23"/>
    </location>
</feature>
<dbReference type="InterPro" id="IPR010130">
    <property type="entry name" value="T1SS_OMP_TolC"/>
</dbReference>
<dbReference type="SUPFAM" id="SSF56954">
    <property type="entry name" value="Outer membrane efflux proteins (OEP)"/>
    <property type="match status" value="1"/>
</dbReference>
<evidence type="ECO:0000256" key="2">
    <source>
        <dbReference type="ARBA" id="ARBA00007613"/>
    </source>
</evidence>
<comment type="caution">
    <text evidence="9">The sequence shown here is derived from an EMBL/GenBank/DDBJ whole genome shotgun (WGS) entry which is preliminary data.</text>
</comment>
<proteinExistence type="inferred from homology"/>
<dbReference type="Proteomes" id="UP001157914">
    <property type="component" value="Unassembled WGS sequence"/>
</dbReference>
<comment type="similarity">
    <text evidence="2">Belongs to the outer membrane factor (OMF) (TC 1.B.17) family.</text>
</comment>
<dbReference type="PANTHER" id="PTHR30026">
    <property type="entry name" value="OUTER MEMBRANE PROTEIN TOLC"/>
    <property type="match status" value="1"/>
</dbReference>
<organism evidence="9 10">
    <name type="scientific">Roseibium denhamense</name>
    <dbReference type="NCBI Taxonomy" id="76305"/>
    <lineage>
        <taxon>Bacteria</taxon>
        <taxon>Pseudomonadati</taxon>
        <taxon>Pseudomonadota</taxon>
        <taxon>Alphaproteobacteria</taxon>
        <taxon>Hyphomicrobiales</taxon>
        <taxon>Stappiaceae</taxon>
        <taxon>Roseibium</taxon>
    </lineage>
</organism>
<evidence type="ECO:0000256" key="7">
    <source>
        <dbReference type="ARBA" id="ARBA00023237"/>
    </source>
</evidence>
<comment type="subcellular location">
    <subcellularLocation>
        <location evidence="1">Cell outer membrane</location>
    </subcellularLocation>
</comment>
<dbReference type="PANTHER" id="PTHR30026:SF22">
    <property type="entry name" value="OUTER MEMBRANE EFFLUX PROTEIN"/>
    <property type="match status" value="1"/>
</dbReference>
<feature type="chain" id="PRO_5045149004" evidence="8">
    <location>
        <begin position="24"/>
        <end position="467"/>
    </location>
</feature>
<evidence type="ECO:0000313" key="9">
    <source>
        <dbReference type="EMBL" id="SMP32478.1"/>
    </source>
</evidence>
<evidence type="ECO:0000256" key="3">
    <source>
        <dbReference type="ARBA" id="ARBA00022448"/>
    </source>
</evidence>
<evidence type="ECO:0000313" key="10">
    <source>
        <dbReference type="Proteomes" id="UP001157914"/>
    </source>
</evidence>
<dbReference type="RefSeq" id="WP_425280914.1">
    <property type="nucleotide sequence ID" value="NZ_BAAAEA010000001.1"/>
</dbReference>
<sequence length="467" mass="50055">MSSRSTGKALALTIALLCGVASGALTGGAFSSAQAETIKEALALAYSNNPTLNAARAELRGVDENVPQALAGWRPTVSASAAAGRVMGRSRINGVDVGDYRNNASISLSISQTLFRGFRTINSTRQAEALVRAQRESLMSTEQDTLLDAATAYVDVIRDTALVSLQRSDLAFLQEQVRAARDRFDVGEGTRTDVSQAEARAAEARASLNTALANLNTSRAIYRQVVGIEAKSLSADTTITRYVPSSLDDALRTSETNQPLIRQAQHQVDAAVFNIKAVEGELMPTVTLDGSLTRSWNPSSSSNISDDARIFGNVNIPIYQAGSVSSRVRQAKESLGQTRLQLDVARDQVRANVISAWGNFQAAEASIVAAQAAVEASQLALEGVIEEQRVGQRTTLDVLDAQRELVTQQSNLVTAQRNRIIGGYQIVAAVGRLDAGSLGLNVARYNPKQHYDAVRDKWIGLRTPDGR</sequence>
<keyword evidence="7" id="KW-0998">Cell outer membrane</keyword>
<dbReference type="InterPro" id="IPR003423">
    <property type="entry name" value="OMP_efflux"/>
</dbReference>
<evidence type="ECO:0000256" key="6">
    <source>
        <dbReference type="ARBA" id="ARBA00023136"/>
    </source>
</evidence>
<protein>
    <submittedName>
        <fullName evidence="9">Outer membrane protein</fullName>
    </submittedName>
</protein>
<keyword evidence="3" id="KW-0813">Transport</keyword>
<accession>A0ABY1PE55</accession>
<dbReference type="EMBL" id="FXTT01000005">
    <property type="protein sequence ID" value="SMP32478.1"/>
    <property type="molecule type" value="Genomic_DNA"/>
</dbReference>
<keyword evidence="8" id="KW-0732">Signal</keyword>
<evidence type="ECO:0000256" key="4">
    <source>
        <dbReference type="ARBA" id="ARBA00022452"/>
    </source>
</evidence>
<evidence type="ECO:0000256" key="5">
    <source>
        <dbReference type="ARBA" id="ARBA00022692"/>
    </source>
</evidence>
<dbReference type="NCBIfam" id="TIGR01844">
    <property type="entry name" value="type_I_sec_TolC"/>
    <property type="match status" value="1"/>
</dbReference>